<evidence type="ECO:0000256" key="1">
    <source>
        <dbReference type="SAM" id="MobiDB-lite"/>
    </source>
</evidence>
<feature type="transmembrane region" description="Helical" evidence="2">
    <location>
        <begin position="314"/>
        <end position="333"/>
    </location>
</feature>
<feature type="region of interest" description="Disordered" evidence="1">
    <location>
        <begin position="1"/>
        <end position="20"/>
    </location>
</feature>
<dbReference type="Proteomes" id="UP000176101">
    <property type="component" value="Unassembled WGS sequence"/>
</dbReference>
<evidence type="ECO:0000313" key="4">
    <source>
        <dbReference type="Proteomes" id="UP000176101"/>
    </source>
</evidence>
<feature type="transmembrane region" description="Helical" evidence="2">
    <location>
        <begin position="366"/>
        <end position="387"/>
    </location>
</feature>
<feature type="transmembrane region" description="Helical" evidence="2">
    <location>
        <begin position="102"/>
        <end position="122"/>
    </location>
</feature>
<feature type="transmembrane region" description="Helical" evidence="2">
    <location>
        <begin position="525"/>
        <end position="546"/>
    </location>
</feature>
<dbReference type="OrthoDB" id="2014935at2"/>
<evidence type="ECO:0000313" key="3">
    <source>
        <dbReference type="EMBL" id="OEU96330.1"/>
    </source>
</evidence>
<feature type="transmembrane region" description="Helical" evidence="2">
    <location>
        <begin position="488"/>
        <end position="505"/>
    </location>
</feature>
<keyword evidence="2" id="KW-0472">Membrane</keyword>
<dbReference type="PATRIC" id="fig|1075402.3.peg.365"/>
<feature type="transmembrane region" description="Helical" evidence="2">
    <location>
        <begin position="457"/>
        <end position="476"/>
    </location>
</feature>
<name>A0A1E7JXC8_9ACTN</name>
<feature type="transmembrane region" description="Helical" evidence="2">
    <location>
        <begin position="43"/>
        <end position="61"/>
    </location>
</feature>
<feature type="transmembrane region" description="Helical" evidence="2">
    <location>
        <begin position="260"/>
        <end position="281"/>
    </location>
</feature>
<dbReference type="EMBL" id="LJGU01000142">
    <property type="protein sequence ID" value="OEU96330.1"/>
    <property type="molecule type" value="Genomic_DNA"/>
</dbReference>
<dbReference type="STRING" id="1075402.AN216_20910"/>
<organism evidence="3 4">
    <name type="scientific">Streptomyces oceani</name>
    <dbReference type="NCBI Taxonomy" id="1075402"/>
    <lineage>
        <taxon>Bacteria</taxon>
        <taxon>Bacillati</taxon>
        <taxon>Actinomycetota</taxon>
        <taxon>Actinomycetes</taxon>
        <taxon>Kitasatosporales</taxon>
        <taxon>Streptomycetaceae</taxon>
        <taxon>Streptomyces</taxon>
    </lineage>
</organism>
<comment type="caution">
    <text evidence="3">The sequence shown here is derived from an EMBL/GenBank/DDBJ whole genome shotgun (WGS) entry which is preliminary data.</text>
</comment>
<sequence>MTAAATAKAPAGAPGRTTGPRADALAGTAVLVRFNLRRDRVRTSVWIAALLLGTLGTLSSLQSSYDTAAKRASAADSLDSPAGLALSGPAHYLNDYTYGAMLGHQLISFLGVLIALMSVLMVTRHTRTEEETGRAELLRATVVGRHAHLTAALLTAGLANLVLGLLTALGLGASGAAGVGWHGSLLFGAVYAATGIVFAAIAAVTVQFSQYSRGASGMALAALGAAFALRAVGDAGSGALSWLSPIGWGQRTYVYVDNRWWPLLLSCALAAAATALAYALSVRRDVGAGLRATRPGSPVASAGLLQPVGFALRLHLGMLIGFGTGLLLLGAMYGSVLSEVEKMIEDVAEVQESLEELGGASITESFASSVMTLLGVVAALYAVLAALRPQSEETAGRAEPLLATGLSRDRWLGSHLTVALAGGLGVLLLGGLGFGLAGAATTGDGELVVELTGAAMAYAPAVWFVVGVAVVLYGWLPRATVLSWVLPGYAFVVGYLGQLLGFADWLRDLSPLGHVPMLPAAELEWTPLVVLTLLAGALVACGLAGFRRRDLETK</sequence>
<proteinExistence type="predicted"/>
<feature type="transmembrane region" description="Helical" evidence="2">
    <location>
        <begin position="218"/>
        <end position="240"/>
    </location>
</feature>
<accession>A0A1E7JXC8</accession>
<dbReference type="AlphaFoldDB" id="A0A1E7JXC8"/>
<feature type="transmembrane region" description="Helical" evidence="2">
    <location>
        <begin position="416"/>
        <end position="437"/>
    </location>
</feature>
<feature type="transmembrane region" description="Helical" evidence="2">
    <location>
        <begin position="185"/>
        <end position="206"/>
    </location>
</feature>
<feature type="transmembrane region" description="Helical" evidence="2">
    <location>
        <begin position="149"/>
        <end position="173"/>
    </location>
</feature>
<protein>
    <submittedName>
        <fullName evidence="3">ABC transporter permease</fullName>
    </submittedName>
</protein>
<keyword evidence="2" id="KW-0812">Transmembrane</keyword>
<keyword evidence="4" id="KW-1185">Reference proteome</keyword>
<dbReference type="RefSeq" id="WP_070198243.1">
    <property type="nucleotide sequence ID" value="NZ_LJGU01000142.1"/>
</dbReference>
<reference evidence="3 4" key="1">
    <citation type="journal article" date="2016" name="Front. Microbiol.">
        <title>Comparative Genomics Analysis of Streptomyces Species Reveals Their Adaptation to the Marine Environment and Their Diversity at the Genomic Level.</title>
        <authorList>
            <person name="Tian X."/>
            <person name="Zhang Z."/>
            <person name="Yang T."/>
            <person name="Chen M."/>
            <person name="Li J."/>
            <person name="Chen F."/>
            <person name="Yang J."/>
            <person name="Li W."/>
            <person name="Zhang B."/>
            <person name="Zhang Z."/>
            <person name="Wu J."/>
            <person name="Zhang C."/>
            <person name="Long L."/>
            <person name="Xiao J."/>
        </authorList>
    </citation>
    <scope>NUCLEOTIDE SEQUENCE [LARGE SCALE GENOMIC DNA]</scope>
    <source>
        <strain evidence="3 4">SCSIO 02100</strain>
    </source>
</reference>
<keyword evidence="2" id="KW-1133">Transmembrane helix</keyword>
<gene>
    <name evidence="3" type="ORF">AN216_20910</name>
</gene>
<evidence type="ECO:0000256" key="2">
    <source>
        <dbReference type="SAM" id="Phobius"/>
    </source>
</evidence>